<keyword evidence="2" id="KW-1185">Reference proteome</keyword>
<dbReference type="RefSeq" id="WP_280761588.1">
    <property type="nucleotide sequence ID" value="NZ_JARXVC010000009.1"/>
</dbReference>
<organism evidence="1 2">
    <name type="scientific">Prescottella agglutinans</name>
    <dbReference type="NCBI Taxonomy" id="1644129"/>
    <lineage>
        <taxon>Bacteria</taxon>
        <taxon>Bacillati</taxon>
        <taxon>Actinomycetota</taxon>
        <taxon>Actinomycetes</taxon>
        <taxon>Mycobacteriales</taxon>
        <taxon>Nocardiaceae</taxon>
        <taxon>Prescottella</taxon>
    </lineage>
</organism>
<evidence type="ECO:0000313" key="1">
    <source>
        <dbReference type="EMBL" id="MDH6282277.1"/>
    </source>
</evidence>
<comment type="caution">
    <text evidence="1">The sequence shown here is derived from an EMBL/GenBank/DDBJ whole genome shotgun (WGS) entry which is preliminary data.</text>
</comment>
<sequence length="101" mass="9983">MSDELEVGDLGAVRETLASAAQGFEAMSANAPAVPDAGASTGAIIELLGAVAEMMSTVTVSAAVSADTIGANHTGFRDADLGTSDQFLDVSGLFPVQPGGL</sequence>
<evidence type="ECO:0000313" key="2">
    <source>
        <dbReference type="Proteomes" id="UP001160334"/>
    </source>
</evidence>
<dbReference type="EMBL" id="JARXVC010000009">
    <property type="protein sequence ID" value="MDH6282277.1"/>
    <property type="molecule type" value="Genomic_DNA"/>
</dbReference>
<evidence type="ECO:0008006" key="3">
    <source>
        <dbReference type="Google" id="ProtNLM"/>
    </source>
</evidence>
<reference evidence="1 2" key="1">
    <citation type="submission" date="2023-04" db="EMBL/GenBank/DDBJ databases">
        <title>Forest soil microbial communities from Buena Vista Peninsula, Colon Province, Panama.</title>
        <authorList>
            <person name="Bouskill N."/>
        </authorList>
    </citation>
    <scope>NUCLEOTIDE SEQUENCE [LARGE SCALE GENOMIC DNA]</scope>
    <source>
        <strain evidence="1 2">CFH S0262</strain>
    </source>
</reference>
<dbReference type="Proteomes" id="UP001160334">
    <property type="component" value="Unassembled WGS sequence"/>
</dbReference>
<accession>A0ABT6MDA6</accession>
<gene>
    <name evidence="1" type="ORF">M2280_003505</name>
</gene>
<name>A0ABT6MDA6_9NOCA</name>
<proteinExistence type="predicted"/>
<protein>
    <recommendedName>
        <fullName evidence="3">PE domain-containing protein</fullName>
    </recommendedName>
</protein>